<sequence length="244" mass="27543">MGDGVGYFCKRYGDDGYYEYVSKHADETKVSNCSGFQAMSLANTKHTKGLRSTGVAGVTCSRHNMWRPNGIGDLQVGERQCNVDFVLLAALIGLRLLWLIISYDIACQFAINFWSCMTQLLAHMQLTIEQKNVWWKVPNFHLPDHKPKCHSPYSFHWMWGAGMSHGEGIEQNWSFSNGTAASTRLMGPGSRQATLEDIFGFHNYNRTLAMRGVPTRCHFPPLWFTSAELSGLTSQITKSFSSQW</sequence>
<dbReference type="Proteomes" id="UP000623467">
    <property type="component" value="Unassembled WGS sequence"/>
</dbReference>
<dbReference type="Pfam" id="PF18758">
    <property type="entry name" value="KDZ"/>
    <property type="match status" value="1"/>
</dbReference>
<name>A0A8H6ZG88_9AGAR</name>
<gene>
    <name evidence="1" type="ORF">MSAN_00097800</name>
</gene>
<organism evidence="1 2">
    <name type="scientific">Mycena sanguinolenta</name>
    <dbReference type="NCBI Taxonomy" id="230812"/>
    <lineage>
        <taxon>Eukaryota</taxon>
        <taxon>Fungi</taxon>
        <taxon>Dikarya</taxon>
        <taxon>Basidiomycota</taxon>
        <taxon>Agaricomycotina</taxon>
        <taxon>Agaricomycetes</taxon>
        <taxon>Agaricomycetidae</taxon>
        <taxon>Agaricales</taxon>
        <taxon>Marasmiineae</taxon>
        <taxon>Mycenaceae</taxon>
        <taxon>Mycena</taxon>
    </lineage>
</organism>
<proteinExistence type="predicted"/>
<reference evidence="1" key="1">
    <citation type="submission" date="2020-05" db="EMBL/GenBank/DDBJ databases">
        <title>Mycena genomes resolve the evolution of fungal bioluminescence.</title>
        <authorList>
            <person name="Tsai I.J."/>
        </authorList>
    </citation>
    <scope>NUCLEOTIDE SEQUENCE</scope>
    <source>
        <strain evidence="1">160909Yilan</strain>
    </source>
</reference>
<keyword evidence="2" id="KW-1185">Reference proteome</keyword>
<accession>A0A8H6ZG88</accession>
<dbReference type="OrthoDB" id="3235114at2759"/>
<dbReference type="InterPro" id="IPR040521">
    <property type="entry name" value="KDZ"/>
</dbReference>
<protein>
    <submittedName>
        <fullName evidence="1">CxC2 domain-containing protein</fullName>
    </submittedName>
</protein>
<dbReference type="EMBL" id="JACAZH010000001">
    <property type="protein sequence ID" value="KAF7376804.1"/>
    <property type="molecule type" value="Genomic_DNA"/>
</dbReference>
<evidence type="ECO:0000313" key="1">
    <source>
        <dbReference type="EMBL" id="KAF7376804.1"/>
    </source>
</evidence>
<evidence type="ECO:0000313" key="2">
    <source>
        <dbReference type="Proteomes" id="UP000623467"/>
    </source>
</evidence>
<comment type="caution">
    <text evidence="1">The sequence shown here is derived from an EMBL/GenBank/DDBJ whole genome shotgun (WGS) entry which is preliminary data.</text>
</comment>
<dbReference type="AlphaFoldDB" id="A0A8H6ZG88"/>